<reference evidence="2" key="1">
    <citation type="submission" date="2022-11" db="EMBL/GenBank/DDBJ databases">
        <authorList>
            <person name="Kikuchi T."/>
        </authorList>
    </citation>
    <scope>NUCLEOTIDE SEQUENCE</scope>
    <source>
        <strain evidence="2">PS1010</strain>
    </source>
</reference>
<protein>
    <submittedName>
        <fullName evidence="2">Uncharacterized protein</fullName>
    </submittedName>
</protein>
<dbReference type="Proteomes" id="UP001152747">
    <property type="component" value="Unassembled WGS sequence"/>
</dbReference>
<proteinExistence type="predicted"/>
<sequence>MYLLIFPLIFTVISSAPPHTHIENSHPIDMTRGFANLRPIFEAVRSSSVDNLEPIRKFLDPDFIFECEGIDYENDDGIHMLMGYFDRVYVIGATEDGIVENEGFDDTKLVFKFSNDGNILNSAQCFEYEQ</sequence>
<gene>
    <name evidence="2" type="ORF">CAMP_LOCUS3892</name>
</gene>
<dbReference type="AlphaFoldDB" id="A0A9P1IAN4"/>
<keyword evidence="1" id="KW-0732">Signal</keyword>
<evidence type="ECO:0000313" key="2">
    <source>
        <dbReference type="EMBL" id="CAI5441255.1"/>
    </source>
</evidence>
<evidence type="ECO:0000313" key="3">
    <source>
        <dbReference type="Proteomes" id="UP001152747"/>
    </source>
</evidence>
<feature type="chain" id="PRO_5040354908" evidence="1">
    <location>
        <begin position="16"/>
        <end position="130"/>
    </location>
</feature>
<accession>A0A9P1IAN4</accession>
<name>A0A9P1IAN4_9PELO</name>
<comment type="caution">
    <text evidence="2">The sequence shown here is derived from an EMBL/GenBank/DDBJ whole genome shotgun (WGS) entry which is preliminary data.</text>
</comment>
<feature type="signal peptide" evidence="1">
    <location>
        <begin position="1"/>
        <end position="15"/>
    </location>
</feature>
<dbReference type="EMBL" id="CANHGI010000002">
    <property type="protein sequence ID" value="CAI5441255.1"/>
    <property type="molecule type" value="Genomic_DNA"/>
</dbReference>
<evidence type="ECO:0000256" key="1">
    <source>
        <dbReference type="SAM" id="SignalP"/>
    </source>
</evidence>
<keyword evidence="3" id="KW-1185">Reference proteome</keyword>
<organism evidence="2 3">
    <name type="scientific">Caenorhabditis angaria</name>
    <dbReference type="NCBI Taxonomy" id="860376"/>
    <lineage>
        <taxon>Eukaryota</taxon>
        <taxon>Metazoa</taxon>
        <taxon>Ecdysozoa</taxon>
        <taxon>Nematoda</taxon>
        <taxon>Chromadorea</taxon>
        <taxon>Rhabditida</taxon>
        <taxon>Rhabditina</taxon>
        <taxon>Rhabditomorpha</taxon>
        <taxon>Rhabditoidea</taxon>
        <taxon>Rhabditidae</taxon>
        <taxon>Peloderinae</taxon>
        <taxon>Caenorhabditis</taxon>
    </lineage>
</organism>